<keyword evidence="2" id="KW-0288">FMN</keyword>
<accession>A0A0W8FNS1</accession>
<evidence type="ECO:0000256" key="3">
    <source>
        <dbReference type="ARBA" id="ARBA00023002"/>
    </source>
</evidence>
<dbReference type="PANTHER" id="PTHR32332">
    <property type="entry name" value="2-NITROPROPANE DIOXYGENASE"/>
    <property type="match status" value="1"/>
</dbReference>
<dbReference type="Pfam" id="PF03060">
    <property type="entry name" value="NMO"/>
    <property type="match status" value="2"/>
</dbReference>
<dbReference type="InterPro" id="IPR013785">
    <property type="entry name" value="Aldolase_TIM"/>
</dbReference>
<evidence type="ECO:0000313" key="4">
    <source>
        <dbReference type="EMBL" id="KUG22401.1"/>
    </source>
</evidence>
<reference evidence="4" key="1">
    <citation type="journal article" date="2015" name="Proc. Natl. Acad. Sci. U.S.A.">
        <title>Networks of energetic and metabolic interactions define dynamics in microbial communities.</title>
        <authorList>
            <person name="Embree M."/>
            <person name="Liu J.K."/>
            <person name="Al-Bassam M.M."/>
            <person name="Zengler K."/>
        </authorList>
    </citation>
    <scope>NUCLEOTIDE SEQUENCE</scope>
</reference>
<comment type="caution">
    <text evidence="4">The sequence shown here is derived from an EMBL/GenBank/DDBJ whole genome shotgun (WGS) entry which is preliminary data.</text>
</comment>
<evidence type="ECO:0000256" key="2">
    <source>
        <dbReference type="ARBA" id="ARBA00022643"/>
    </source>
</evidence>
<protein>
    <submittedName>
        <fullName evidence="4">Enoyl-acp reductase</fullName>
        <ecNumber evidence="4">1.3.1.9</ecNumber>
    </submittedName>
</protein>
<organism evidence="4">
    <name type="scientific">hydrocarbon metagenome</name>
    <dbReference type="NCBI Taxonomy" id="938273"/>
    <lineage>
        <taxon>unclassified sequences</taxon>
        <taxon>metagenomes</taxon>
        <taxon>ecological metagenomes</taxon>
    </lineage>
</organism>
<gene>
    <name evidence="4" type="ORF">ASZ90_007805</name>
</gene>
<name>A0A0W8FNS1_9ZZZZ</name>
<dbReference type="InterPro" id="IPR004136">
    <property type="entry name" value="NMO"/>
</dbReference>
<sequence length="345" mass="36896">MKTRITELFGIKYPIILSGMSWISVPKMVAAVSNAGGLGILATGPLNAEQTREAVKEIRSLTDKPFGANATLLFPGAAENAKVLLEEKVPVINFSLGKGDWIVKEAHTYGGKVIATVVNARHAKRAEDYGCDGVISTGHEAAAHGEHVTSLVLVPSLVDAVKIPVIATGGFGDGRGLAAALALGAEGIAMGTRFMTTKESPLHDVYKKLSMEKGVEDTLYSDRFDGLLCRIMKTDAAERAVKKGLNLPAAFINAQEIAKQLKLPFFKLFVGVMMAGWKTAKQLAFMANGFHAIRVATEDGDTKEGVLPVGQVMGLLHDEPTVAELMERMAAEAKQQQQKLDAHFA</sequence>
<evidence type="ECO:0000256" key="1">
    <source>
        <dbReference type="ARBA" id="ARBA00022630"/>
    </source>
</evidence>
<dbReference type="GO" id="GO:0004318">
    <property type="term" value="F:enoyl-[acyl-carrier-protein] reductase (NADH) activity"/>
    <property type="evidence" value="ECO:0007669"/>
    <property type="project" value="UniProtKB-EC"/>
</dbReference>
<dbReference type="EC" id="1.3.1.9" evidence="4"/>
<dbReference type="Gene3D" id="3.20.20.70">
    <property type="entry name" value="Aldolase class I"/>
    <property type="match status" value="1"/>
</dbReference>
<dbReference type="PANTHER" id="PTHR32332:SF20">
    <property type="entry name" value="2-NITROPROPANE DIOXYGENASE-LIKE PROTEIN"/>
    <property type="match status" value="1"/>
</dbReference>
<keyword evidence="1" id="KW-0285">Flavoprotein</keyword>
<dbReference type="CDD" id="cd04730">
    <property type="entry name" value="NPD_like"/>
    <property type="match status" value="1"/>
</dbReference>
<keyword evidence="3 4" id="KW-0560">Oxidoreductase</keyword>
<dbReference type="GO" id="GO:0018580">
    <property type="term" value="F:nitronate monooxygenase activity"/>
    <property type="evidence" value="ECO:0007669"/>
    <property type="project" value="InterPro"/>
</dbReference>
<proteinExistence type="predicted"/>
<dbReference type="SUPFAM" id="SSF51412">
    <property type="entry name" value="Inosine monophosphate dehydrogenase (IMPDH)"/>
    <property type="match status" value="1"/>
</dbReference>
<dbReference type="AlphaFoldDB" id="A0A0W8FNS1"/>
<dbReference type="EMBL" id="LNQE01000970">
    <property type="protein sequence ID" value="KUG22401.1"/>
    <property type="molecule type" value="Genomic_DNA"/>
</dbReference>